<organism evidence="1 2">
    <name type="scientific">Dreissena polymorpha</name>
    <name type="common">Zebra mussel</name>
    <name type="synonym">Mytilus polymorpha</name>
    <dbReference type="NCBI Taxonomy" id="45954"/>
    <lineage>
        <taxon>Eukaryota</taxon>
        <taxon>Metazoa</taxon>
        <taxon>Spiralia</taxon>
        <taxon>Lophotrochozoa</taxon>
        <taxon>Mollusca</taxon>
        <taxon>Bivalvia</taxon>
        <taxon>Autobranchia</taxon>
        <taxon>Heteroconchia</taxon>
        <taxon>Euheterodonta</taxon>
        <taxon>Imparidentia</taxon>
        <taxon>Neoheterodontei</taxon>
        <taxon>Myida</taxon>
        <taxon>Dreissenoidea</taxon>
        <taxon>Dreissenidae</taxon>
        <taxon>Dreissena</taxon>
    </lineage>
</organism>
<sequence length="93" mass="9951">MRSVTGLIAGISESQDLAELQRCLVFSPAIPLSDLSVTNLERVEPYHPASPDFPRLVKITLLTSIPVPNKILVKGTNIALDIRGASTARALAT</sequence>
<evidence type="ECO:0000313" key="2">
    <source>
        <dbReference type="Proteomes" id="UP000828390"/>
    </source>
</evidence>
<protein>
    <submittedName>
        <fullName evidence="1">Uncharacterized protein</fullName>
    </submittedName>
</protein>
<dbReference type="AlphaFoldDB" id="A0A9D4R3A7"/>
<accession>A0A9D4R3A7</accession>
<name>A0A9D4R3A7_DREPO</name>
<dbReference type="EMBL" id="JAIWYP010000003">
    <property type="protein sequence ID" value="KAH3851700.1"/>
    <property type="molecule type" value="Genomic_DNA"/>
</dbReference>
<keyword evidence="2" id="KW-1185">Reference proteome</keyword>
<proteinExistence type="predicted"/>
<dbReference type="Proteomes" id="UP000828390">
    <property type="component" value="Unassembled WGS sequence"/>
</dbReference>
<reference evidence="1" key="2">
    <citation type="submission" date="2020-11" db="EMBL/GenBank/DDBJ databases">
        <authorList>
            <person name="McCartney M.A."/>
            <person name="Auch B."/>
            <person name="Kono T."/>
            <person name="Mallez S."/>
            <person name="Becker A."/>
            <person name="Gohl D.M."/>
            <person name="Silverstein K.A.T."/>
            <person name="Koren S."/>
            <person name="Bechman K.B."/>
            <person name="Herman A."/>
            <person name="Abrahante J.E."/>
            <person name="Garbe J."/>
        </authorList>
    </citation>
    <scope>NUCLEOTIDE SEQUENCE</scope>
    <source>
        <strain evidence="1">Duluth1</strain>
        <tissue evidence="1">Whole animal</tissue>
    </source>
</reference>
<gene>
    <name evidence="1" type="ORF">DPMN_094184</name>
</gene>
<comment type="caution">
    <text evidence="1">The sequence shown here is derived from an EMBL/GenBank/DDBJ whole genome shotgun (WGS) entry which is preliminary data.</text>
</comment>
<evidence type="ECO:0000313" key="1">
    <source>
        <dbReference type="EMBL" id="KAH3851700.1"/>
    </source>
</evidence>
<reference evidence="1" key="1">
    <citation type="journal article" date="2019" name="bioRxiv">
        <title>The Genome of the Zebra Mussel, Dreissena polymorpha: A Resource for Invasive Species Research.</title>
        <authorList>
            <person name="McCartney M.A."/>
            <person name="Auch B."/>
            <person name="Kono T."/>
            <person name="Mallez S."/>
            <person name="Zhang Y."/>
            <person name="Obille A."/>
            <person name="Becker A."/>
            <person name="Abrahante J.E."/>
            <person name="Garbe J."/>
            <person name="Badalamenti J.P."/>
            <person name="Herman A."/>
            <person name="Mangelson H."/>
            <person name="Liachko I."/>
            <person name="Sullivan S."/>
            <person name="Sone E.D."/>
            <person name="Koren S."/>
            <person name="Silverstein K.A.T."/>
            <person name="Beckman K.B."/>
            <person name="Gohl D.M."/>
        </authorList>
    </citation>
    <scope>NUCLEOTIDE SEQUENCE</scope>
    <source>
        <strain evidence="1">Duluth1</strain>
        <tissue evidence="1">Whole animal</tissue>
    </source>
</reference>